<evidence type="ECO:0000313" key="9">
    <source>
        <dbReference type="Proteomes" id="UP000272942"/>
    </source>
</evidence>
<feature type="compositionally biased region" description="Polar residues" evidence="6">
    <location>
        <begin position="625"/>
        <end position="635"/>
    </location>
</feature>
<feature type="region of interest" description="Disordered" evidence="6">
    <location>
        <begin position="611"/>
        <end position="635"/>
    </location>
</feature>
<dbReference type="GO" id="GO:0000978">
    <property type="term" value="F:RNA polymerase II cis-regulatory region sequence-specific DNA binding"/>
    <property type="evidence" value="ECO:0007669"/>
    <property type="project" value="TreeGrafter"/>
</dbReference>
<dbReference type="Proteomes" id="UP000272942">
    <property type="component" value="Unassembled WGS sequence"/>
</dbReference>
<dbReference type="GO" id="GO:0008270">
    <property type="term" value="F:zinc ion binding"/>
    <property type="evidence" value="ECO:0007669"/>
    <property type="project" value="UniProtKB-KW"/>
</dbReference>
<feature type="region of interest" description="Disordered" evidence="6">
    <location>
        <begin position="127"/>
        <end position="169"/>
    </location>
</feature>
<feature type="compositionally biased region" description="Low complexity" evidence="6">
    <location>
        <begin position="262"/>
        <end position="275"/>
    </location>
</feature>
<dbReference type="AlphaFoldDB" id="A0A183B6H6"/>
<reference evidence="8 9" key="2">
    <citation type="submission" date="2018-11" db="EMBL/GenBank/DDBJ databases">
        <authorList>
            <consortium name="Pathogen Informatics"/>
        </authorList>
    </citation>
    <scope>NUCLEOTIDE SEQUENCE [LARGE SCALE GENOMIC DNA]</scope>
    <source>
        <strain evidence="8 9">Egypt</strain>
    </source>
</reference>
<evidence type="ECO:0000256" key="6">
    <source>
        <dbReference type="SAM" id="MobiDB-lite"/>
    </source>
</evidence>
<feature type="domain" description="C2H2-type" evidence="7">
    <location>
        <begin position="752"/>
        <end position="774"/>
    </location>
</feature>
<keyword evidence="3 5" id="KW-0863">Zinc-finger</keyword>
<evidence type="ECO:0000256" key="5">
    <source>
        <dbReference type="PROSITE-ProRule" id="PRU00042"/>
    </source>
</evidence>
<evidence type="ECO:0000313" key="10">
    <source>
        <dbReference type="WBParaSite" id="ECPE_0001485101-mRNA-1"/>
    </source>
</evidence>
<keyword evidence="4" id="KW-0862">Zinc</keyword>
<feature type="domain" description="C2H2-type" evidence="7">
    <location>
        <begin position="364"/>
        <end position="393"/>
    </location>
</feature>
<dbReference type="WBParaSite" id="ECPE_0001485101-mRNA-1">
    <property type="protein sequence ID" value="ECPE_0001485101-mRNA-1"/>
    <property type="gene ID" value="ECPE_0001485101"/>
</dbReference>
<dbReference type="PANTHER" id="PTHR23235">
    <property type="entry name" value="KRUEPPEL-LIKE TRANSCRIPTION FACTOR"/>
    <property type="match status" value="1"/>
</dbReference>
<feature type="compositionally biased region" description="Low complexity" evidence="6">
    <location>
        <begin position="158"/>
        <end position="169"/>
    </location>
</feature>
<dbReference type="GO" id="GO:0000981">
    <property type="term" value="F:DNA-binding transcription factor activity, RNA polymerase II-specific"/>
    <property type="evidence" value="ECO:0007669"/>
    <property type="project" value="TreeGrafter"/>
</dbReference>
<feature type="domain" description="C2H2-type" evidence="7">
    <location>
        <begin position="722"/>
        <end position="751"/>
    </location>
</feature>
<feature type="region of interest" description="Disordered" evidence="6">
    <location>
        <begin position="512"/>
        <end position="531"/>
    </location>
</feature>
<feature type="domain" description="C2H2-type" evidence="7">
    <location>
        <begin position="394"/>
        <end position="419"/>
    </location>
</feature>
<feature type="compositionally biased region" description="Polar residues" evidence="6">
    <location>
        <begin position="135"/>
        <end position="157"/>
    </location>
</feature>
<evidence type="ECO:0000256" key="3">
    <source>
        <dbReference type="ARBA" id="ARBA00022771"/>
    </source>
</evidence>
<evidence type="ECO:0000256" key="1">
    <source>
        <dbReference type="ARBA" id="ARBA00022723"/>
    </source>
</evidence>
<sequence length="813" mass="88957">MLHRPTLIPNTMRTTYKTSRSSLVSESALSPLINTEEIVVVEPTDPDEDRLKELQQQMQLKQSTVTHSNISNTEPVKSNVETAAVPTDVDITTHNSTTTSTNIPLSEALHSLLSAAVRSCVSISNGSIPSSVSSKLTPNDTESTRTLFSDDSTVSSKPTSGISDTSSPSSLLNMTPIAATRTIGNATESLHPLVAALLVNCATVNLITQHVRSLGMPVYVSPSPGQSSALSCHNLTNIISTCLSKLPTESRPPQRVESAHQTNSSTSNTETNISDSTSYMDKIKHNNGLVSHKMINRATNPPTLITNTNKNTRSTSTSGVKTTTETDRASMVVQSLLDEARTAIEASKDSAVSASKTPNRVKRFKCPIPNCSLAFYSRFNQTEHIRTHTGERPFLCTIPSCSAAFKRRRDLRDHLNVHTVCEIRKTVRTVKPDTSSPQPSDPLPDITLSTEKTVIKCEQTNCDLGNEIAMELDKLADDAPLIYPSHKCSGSPLGKGDSIDSVQCKPSNEDLVLRKSSSEKKHPVTSGTPQTTVRRHACPYANCDKAYAKLNKLKEHLRSHTGERPYVCREPGCGAAFIRLYGVRRHELTHVFNRKGGSRFAKKLNHFSNAKGPVVSEDSNHDQSEYSSTHSSSGMSVPFISPLSNIRSLIKDAEASAVPWDNEKNFCPVGNNPDSSHSSFLTTTTTTQSTRSLPVIAPKVTAQLIPRPLSPISGRPGIRRPHLCPFKDCGKAFPKTNKLREHIYRHTGERPYACEKCSASFVRMYDLRRHSKIHLRILDARRGSLPLAPKQQQKCTSNSSAMIKPEPDSTLLC</sequence>
<keyword evidence="1" id="KW-0479">Metal-binding</keyword>
<gene>
    <name evidence="8" type="ORF">ECPE_LOCUS14811</name>
</gene>
<dbReference type="EMBL" id="UZAN01058618">
    <property type="protein sequence ID" value="VDP92083.1"/>
    <property type="molecule type" value="Genomic_DNA"/>
</dbReference>
<feature type="region of interest" description="Disordered" evidence="6">
    <location>
        <begin position="246"/>
        <end position="275"/>
    </location>
</feature>
<dbReference type="Gene3D" id="3.30.160.60">
    <property type="entry name" value="Classic Zinc Finger"/>
    <property type="match status" value="6"/>
</dbReference>
<feature type="compositionally biased region" description="Basic and acidic residues" evidence="6">
    <location>
        <begin position="512"/>
        <end position="522"/>
    </location>
</feature>
<accession>A0A183B6H6</accession>
<feature type="domain" description="C2H2-type" evidence="7">
    <location>
        <begin position="566"/>
        <end position="595"/>
    </location>
</feature>
<dbReference type="InterPro" id="IPR036236">
    <property type="entry name" value="Znf_C2H2_sf"/>
</dbReference>
<dbReference type="FunFam" id="3.30.160.60:FF:002343">
    <property type="entry name" value="Zinc finger protein 33A"/>
    <property type="match status" value="1"/>
</dbReference>
<dbReference type="PROSITE" id="PS00028">
    <property type="entry name" value="ZINC_FINGER_C2H2_1"/>
    <property type="match status" value="6"/>
</dbReference>
<keyword evidence="2" id="KW-0677">Repeat</keyword>
<evidence type="ECO:0000256" key="4">
    <source>
        <dbReference type="ARBA" id="ARBA00022833"/>
    </source>
</evidence>
<dbReference type="SMART" id="SM00355">
    <property type="entry name" value="ZnF_C2H2"/>
    <property type="match status" value="6"/>
</dbReference>
<proteinExistence type="predicted"/>
<dbReference type="FunFam" id="3.30.160.60:FF:000072">
    <property type="entry name" value="zinc finger protein 143 isoform X1"/>
    <property type="match status" value="1"/>
</dbReference>
<dbReference type="PROSITE" id="PS50157">
    <property type="entry name" value="ZINC_FINGER_C2H2_2"/>
    <property type="match status" value="6"/>
</dbReference>
<dbReference type="PANTHER" id="PTHR23235:SF120">
    <property type="entry name" value="KRUPPEL-LIKE FACTOR 15"/>
    <property type="match status" value="1"/>
</dbReference>
<evidence type="ECO:0000256" key="2">
    <source>
        <dbReference type="ARBA" id="ARBA00022737"/>
    </source>
</evidence>
<keyword evidence="9" id="KW-1185">Reference proteome</keyword>
<feature type="compositionally biased region" description="Low complexity" evidence="6">
    <location>
        <begin position="306"/>
        <end position="323"/>
    </location>
</feature>
<feature type="compositionally biased region" description="Polar residues" evidence="6">
    <location>
        <begin position="790"/>
        <end position="801"/>
    </location>
</feature>
<reference evidence="10" key="1">
    <citation type="submission" date="2016-06" db="UniProtKB">
        <authorList>
            <consortium name="WormBaseParasite"/>
        </authorList>
    </citation>
    <scope>IDENTIFICATION</scope>
</reference>
<dbReference type="SUPFAM" id="SSF57667">
    <property type="entry name" value="beta-beta-alpha zinc fingers"/>
    <property type="match status" value="4"/>
</dbReference>
<dbReference type="Pfam" id="PF00096">
    <property type="entry name" value="zf-C2H2"/>
    <property type="match status" value="1"/>
</dbReference>
<evidence type="ECO:0000313" key="8">
    <source>
        <dbReference type="EMBL" id="VDP92083.1"/>
    </source>
</evidence>
<name>A0A183B6H6_9TREM</name>
<evidence type="ECO:0000259" key="7">
    <source>
        <dbReference type="PROSITE" id="PS50157"/>
    </source>
</evidence>
<feature type="domain" description="C2H2-type" evidence="7">
    <location>
        <begin position="536"/>
        <end position="565"/>
    </location>
</feature>
<organism evidence="10">
    <name type="scientific">Echinostoma caproni</name>
    <dbReference type="NCBI Taxonomy" id="27848"/>
    <lineage>
        <taxon>Eukaryota</taxon>
        <taxon>Metazoa</taxon>
        <taxon>Spiralia</taxon>
        <taxon>Lophotrochozoa</taxon>
        <taxon>Platyhelminthes</taxon>
        <taxon>Trematoda</taxon>
        <taxon>Digenea</taxon>
        <taxon>Plagiorchiida</taxon>
        <taxon>Echinostomata</taxon>
        <taxon>Echinostomatoidea</taxon>
        <taxon>Echinostomatidae</taxon>
        <taxon>Echinostoma</taxon>
    </lineage>
</organism>
<dbReference type="OrthoDB" id="9411774at2759"/>
<dbReference type="InterPro" id="IPR013087">
    <property type="entry name" value="Znf_C2H2_type"/>
</dbReference>
<feature type="region of interest" description="Disordered" evidence="6">
    <location>
        <begin position="299"/>
        <end position="325"/>
    </location>
</feature>
<protein>
    <submittedName>
        <fullName evidence="10">Zinc finger protein</fullName>
    </submittedName>
</protein>
<feature type="region of interest" description="Disordered" evidence="6">
    <location>
        <begin position="788"/>
        <end position="813"/>
    </location>
</feature>